<dbReference type="Gene3D" id="1.25.40.20">
    <property type="entry name" value="Ankyrin repeat-containing domain"/>
    <property type="match status" value="1"/>
</dbReference>
<gene>
    <name evidence="2" type="ORF">LCPAC302_00170</name>
</gene>
<dbReference type="Pfam" id="PF12796">
    <property type="entry name" value="Ank_2"/>
    <property type="match status" value="1"/>
</dbReference>
<protein>
    <submittedName>
        <fullName evidence="2">F-box domain and ankyrin repeat protein</fullName>
    </submittedName>
</protein>
<dbReference type="InterPro" id="IPR036770">
    <property type="entry name" value="Ankyrin_rpt-contain_sf"/>
</dbReference>
<feature type="domain" description="F-box" evidence="1">
    <location>
        <begin position="7"/>
        <end position="53"/>
    </location>
</feature>
<organism evidence="2">
    <name type="scientific">Pithovirus LCPAC302</name>
    <dbReference type="NCBI Taxonomy" id="2506593"/>
    <lineage>
        <taxon>Viruses</taxon>
        <taxon>Pithoviruses</taxon>
    </lineage>
</organism>
<dbReference type="CDD" id="cd09917">
    <property type="entry name" value="F-box_SF"/>
    <property type="match status" value="1"/>
</dbReference>
<dbReference type="InterPro" id="IPR002110">
    <property type="entry name" value="Ankyrin_rpt"/>
</dbReference>
<reference evidence="2" key="1">
    <citation type="journal article" date="2019" name="MBio">
        <title>Virus Genomes from Deep Sea Sediments Expand the Ocean Megavirome and Support Independent Origins of Viral Gigantism.</title>
        <authorList>
            <person name="Backstrom D."/>
            <person name="Yutin N."/>
            <person name="Jorgensen S.L."/>
            <person name="Dharamshi J."/>
            <person name="Homa F."/>
            <person name="Zaremba-Niedwiedzka K."/>
            <person name="Spang A."/>
            <person name="Wolf Y.I."/>
            <person name="Koonin E.V."/>
            <person name="Ettema T.J."/>
        </authorList>
    </citation>
    <scope>NUCLEOTIDE SEQUENCE</scope>
</reference>
<dbReference type="Pfam" id="PF00646">
    <property type="entry name" value="F-box"/>
    <property type="match status" value="1"/>
</dbReference>
<accession>A0A481Z6K1</accession>
<dbReference type="SUPFAM" id="SSF81383">
    <property type="entry name" value="F-box domain"/>
    <property type="match status" value="1"/>
</dbReference>
<evidence type="ECO:0000313" key="2">
    <source>
        <dbReference type="EMBL" id="QBK91397.1"/>
    </source>
</evidence>
<dbReference type="InterPro" id="IPR001810">
    <property type="entry name" value="F-box_dom"/>
</dbReference>
<proteinExistence type="predicted"/>
<name>A0A481Z6K1_9VIRU</name>
<dbReference type="InterPro" id="IPR036047">
    <property type="entry name" value="F-box-like_dom_sf"/>
</dbReference>
<dbReference type="SUPFAM" id="SSF48403">
    <property type="entry name" value="Ankyrin repeat"/>
    <property type="match status" value="1"/>
</dbReference>
<sequence length="276" mass="33049">MLYSSKRIMIETLPNDVIRLICDMLSDRDTLNTAHVNKRFYYHVCNYIFWLKRIKIEYPSLIHSKYPGNKYIDRYKKTSYKEYYFRIARELSNFSFQYYDEYIILDSDMYNILFLKYVKLNRMDLVLIITKDYIFDPEYDNSMALIFAISNNNIKMVKLLLNMKGINPSCKDNFPIKMASELGYKKITKILLSDNRIDPTAGGSNLPLRLSSEKKHKKIIKLLLSDYRVKMCYIRFRNNCLKWLGNSMTDNKHPHKVYTDNIQKIKDTYSEHVLFQ</sequence>
<dbReference type="PROSITE" id="PS50181">
    <property type="entry name" value="FBOX"/>
    <property type="match status" value="1"/>
</dbReference>
<dbReference type="EMBL" id="MK500535">
    <property type="protein sequence ID" value="QBK91397.1"/>
    <property type="molecule type" value="Genomic_DNA"/>
</dbReference>
<evidence type="ECO:0000259" key="1">
    <source>
        <dbReference type="PROSITE" id="PS50181"/>
    </source>
</evidence>